<dbReference type="OrthoDB" id="9132167at2"/>
<gene>
    <name evidence="3" type="ORF">FNM00_04935</name>
</gene>
<dbReference type="PANTHER" id="PTHR42942:SF1">
    <property type="entry name" value="ALKYLTRANSFERASE-LIKE PROTEIN 1"/>
    <property type="match status" value="1"/>
</dbReference>
<dbReference type="CDD" id="cd06445">
    <property type="entry name" value="ATase"/>
    <property type="match status" value="1"/>
</dbReference>
<dbReference type="GO" id="GO:0006281">
    <property type="term" value="P:DNA repair"/>
    <property type="evidence" value="ECO:0007669"/>
    <property type="project" value="InterPro"/>
</dbReference>
<evidence type="ECO:0000256" key="1">
    <source>
        <dbReference type="ARBA" id="ARBA00022763"/>
    </source>
</evidence>
<keyword evidence="3" id="KW-0808">Transferase</keyword>
<proteinExistence type="predicted"/>
<dbReference type="InterPro" id="IPR052520">
    <property type="entry name" value="ATL_DNA_repair"/>
</dbReference>
<dbReference type="EMBL" id="VLNT01000002">
    <property type="protein sequence ID" value="TSD65766.1"/>
    <property type="molecule type" value="Genomic_DNA"/>
</dbReference>
<keyword evidence="1" id="KW-0227">DNA damage</keyword>
<name>A0A554SHG3_9ACTN</name>
<reference evidence="3 4" key="1">
    <citation type="submission" date="2019-07" db="EMBL/GenBank/DDBJ databases">
        <authorList>
            <person name="Zhao L.H."/>
        </authorList>
    </citation>
    <scope>NUCLEOTIDE SEQUENCE [LARGE SCALE GENOMIC DNA]</scope>
    <source>
        <strain evidence="3 4">Co35</strain>
    </source>
</reference>
<dbReference type="GO" id="GO:0032259">
    <property type="term" value="P:methylation"/>
    <property type="evidence" value="ECO:0007669"/>
    <property type="project" value="UniProtKB-KW"/>
</dbReference>
<accession>A0A554SHG3</accession>
<dbReference type="AlphaFoldDB" id="A0A554SHG3"/>
<comment type="caution">
    <text evidence="3">The sequence shown here is derived from an EMBL/GenBank/DDBJ whole genome shotgun (WGS) entry which is preliminary data.</text>
</comment>
<protein>
    <submittedName>
        <fullName evidence="3">Cysteine methyltransferase</fullName>
    </submittedName>
</protein>
<dbReference type="GO" id="GO:0008168">
    <property type="term" value="F:methyltransferase activity"/>
    <property type="evidence" value="ECO:0007669"/>
    <property type="project" value="UniProtKB-KW"/>
</dbReference>
<keyword evidence="3" id="KW-0489">Methyltransferase</keyword>
<dbReference type="InterPro" id="IPR036217">
    <property type="entry name" value="MethylDNA_cys_MeTrfase_DNAb"/>
</dbReference>
<dbReference type="Gene3D" id="1.10.10.10">
    <property type="entry name" value="Winged helix-like DNA-binding domain superfamily/Winged helix DNA-binding domain"/>
    <property type="match status" value="1"/>
</dbReference>
<sequence length="95" mass="10502">MSEEFDERVLARVEAIPPGQVLTYGLIAEEIGQGGPRQVGQVMSRLGHLVCWWRVVRADGTLPAPLMMEAQEHWARESTPVKRGRVDVPRAVGGI</sequence>
<dbReference type="PANTHER" id="PTHR42942">
    <property type="entry name" value="6-O-METHYLGUANINE DNA METHYLTRANSFERASE"/>
    <property type="match status" value="1"/>
</dbReference>
<keyword evidence="4" id="KW-1185">Reference proteome</keyword>
<dbReference type="InterPro" id="IPR014048">
    <property type="entry name" value="MethylDNA_cys_MeTrfase_DNA-bd"/>
</dbReference>
<feature type="domain" description="Methylated-DNA-[protein]-cysteine S-methyltransferase DNA binding" evidence="2">
    <location>
        <begin position="4"/>
        <end position="64"/>
    </location>
</feature>
<dbReference type="Pfam" id="PF01035">
    <property type="entry name" value="DNA_binding_1"/>
    <property type="match status" value="1"/>
</dbReference>
<evidence type="ECO:0000259" key="2">
    <source>
        <dbReference type="Pfam" id="PF01035"/>
    </source>
</evidence>
<dbReference type="Proteomes" id="UP000316988">
    <property type="component" value="Unassembled WGS sequence"/>
</dbReference>
<organism evidence="3 4">
    <name type="scientific">Aeromicrobium piscarium</name>
    <dbReference type="NCBI Taxonomy" id="2590901"/>
    <lineage>
        <taxon>Bacteria</taxon>
        <taxon>Bacillati</taxon>
        <taxon>Actinomycetota</taxon>
        <taxon>Actinomycetes</taxon>
        <taxon>Propionibacteriales</taxon>
        <taxon>Nocardioidaceae</taxon>
        <taxon>Aeromicrobium</taxon>
    </lineage>
</organism>
<dbReference type="InterPro" id="IPR036388">
    <property type="entry name" value="WH-like_DNA-bd_sf"/>
</dbReference>
<evidence type="ECO:0000313" key="3">
    <source>
        <dbReference type="EMBL" id="TSD65766.1"/>
    </source>
</evidence>
<evidence type="ECO:0000313" key="4">
    <source>
        <dbReference type="Proteomes" id="UP000316988"/>
    </source>
</evidence>
<dbReference type="SUPFAM" id="SSF46767">
    <property type="entry name" value="Methylated DNA-protein cysteine methyltransferase, C-terminal domain"/>
    <property type="match status" value="1"/>
</dbReference>